<name>A0AAU7R4E5_9ACTN</name>
<organism evidence="2">
    <name type="scientific">Micromonospora sp. HUAS YX12</name>
    <dbReference type="NCBI Taxonomy" id="3156396"/>
    <lineage>
        <taxon>Bacteria</taxon>
        <taxon>Bacillati</taxon>
        <taxon>Actinomycetota</taxon>
        <taxon>Actinomycetes</taxon>
        <taxon>Micromonosporales</taxon>
        <taxon>Micromonosporaceae</taxon>
        <taxon>Micromonospora</taxon>
    </lineage>
</organism>
<dbReference type="AlphaFoldDB" id="A0AAU7R4E5"/>
<proteinExistence type="predicted"/>
<feature type="region of interest" description="Disordered" evidence="1">
    <location>
        <begin position="55"/>
        <end position="80"/>
    </location>
</feature>
<evidence type="ECO:0000256" key="1">
    <source>
        <dbReference type="SAM" id="MobiDB-lite"/>
    </source>
</evidence>
<reference evidence="2" key="1">
    <citation type="submission" date="2024-06" db="EMBL/GenBank/DDBJ databases">
        <title>Micromonospora sp. strain HUAS YX12 genome sequences.</title>
        <authorList>
            <person name="Mo P."/>
        </authorList>
    </citation>
    <scope>NUCLEOTIDE SEQUENCE</scope>
    <source>
        <strain evidence="2">HUAS YX12</strain>
    </source>
</reference>
<protein>
    <recommendedName>
        <fullName evidence="3">Lipoprotein</fullName>
    </recommendedName>
</protein>
<accession>A0AAU7R4E5</accession>
<feature type="compositionally biased region" description="Low complexity" evidence="1">
    <location>
        <begin position="9"/>
        <end position="23"/>
    </location>
</feature>
<sequence>MVGLSGCGDDPASPDAEAAATRAQMAWDSAQQQYKEVEEIERRLVRRCLAEQGFQIFPEDAPPGDEPTERQRPVSPDLTDAARVGYGLDPRRLPKVEGAADNSAYAKTPDSYKSKLTTAKYGPESEKVSFNAPDGAKVAIPRAGCLGEVRSGLFGDLNEYIRLSFTASNLVRQGTSREIEGDAQVQAALDRWRTCVQEAGYPDIKGFADMKEKARQLYKNIDPSNGKALDAALATEIKIATAEATCTKSAGLDQAVAKAQAEGFVESLAKYEADMVAWNAMVREALKKGQEMLKA</sequence>
<evidence type="ECO:0000313" key="2">
    <source>
        <dbReference type="EMBL" id="XBT83172.1"/>
    </source>
</evidence>
<evidence type="ECO:0008006" key="3">
    <source>
        <dbReference type="Google" id="ProtNLM"/>
    </source>
</evidence>
<dbReference type="EMBL" id="CP157974">
    <property type="protein sequence ID" value="XBT83172.1"/>
    <property type="molecule type" value="Genomic_DNA"/>
</dbReference>
<dbReference type="RefSeq" id="WP_349879513.1">
    <property type="nucleotide sequence ID" value="NZ_CP157974.1"/>
</dbReference>
<feature type="region of interest" description="Disordered" evidence="1">
    <location>
        <begin position="1"/>
        <end position="24"/>
    </location>
</feature>
<gene>
    <name evidence="2" type="ORF">ABIH81_06740</name>
</gene>